<dbReference type="EMBL" id="BK015115">
    <property type="protein sequence ID" value="DAD91543.1"/>
    <property type="molecule type" value="Genomic_DNA"/>
</dbReference>
<evidence type="ECO:0000256" key="4">
    <source>
        <dbReference type="ARBA" id="ARBA00022833"/>
    </source>
</evidence>
<dbReference type="GO" id="GO:0003697">
    <property type="term" value="F:single-stranded DNA binding"/>
    <property type="evidence" value="ECO:0007669"/>
    <property type="project" value="InterPro"/>
</dbReference>
<evidence type="ECO:0000256" key="6">
    <source>
        <dbReference type="ARBA" id="ARBA00023204"/>
    </source>
</evidence>
<feature type="region of interest" description="Disordered" evidence="7">
    <location>
        <begin position="228"/>
        <end position="255"/>
    </location>
</feature>
<name>A0A8S5NAY0_9CAUD</name>
<evidence type="ECO:0000256" key="2">
    <source>
        <dbReference type="ARBA" id="ARBA00022723"/>
    </source>
</evidence>
<keyword evidence="6" id="KW-0234">DNA repair</keyword>
<evidence type="ECO:0000256" key="1">
    <source>
        <dbReference type="ARBA" id="ARBA00022705"/>
    </source>
</evidence>
<evidence type="ECO:0000256" key="7">
    <source>
        <dbReference type="SAM" id="MobiDB-lite"/>
    </source>
</evidence>
<organism evidence="8">
    <name type="scientific">Myoviridae sp. ctx322</name>
    <dbReference type="NCBI Taxonomy" id="2826711"/>
    <lineage>
        <taxon>Viruses</taxon>
        <taxon>Duplodnaviria</taxon>
        <taxon>Heunggongvirae</taxon>
        <taxon>Uroviricota</taxon>
        <taxon>Caudoviricetes</taxon>
    </lineage>
</organism>
<dbReference type="GO" id="GO:0046872">
    <property type="term" value="F:metal ion binding"/>
    <property type="evidence" value="ECO:0007669"/>
    <property type="project" value="UniProtKB-KW"/>
</dbReference>
<evidence type="ECO:0000313" key="8">
    <source>
        <dbReference type="EMBL" id="DAD91543.1"/>
    </source>
</evidence>
<keyword evidence="4" id="KW-0862">Zinc</keyword>
<feature type="compositionally biased region" description="Basic residues" evidence="7">
    <location>
        <begin position="240"/>
        <end position="255"/>
    </location>
</feature>
<sequence length="255" mass="29254">MKEKKTGLSAREKMLQRKKELSSKSKNLGIIFPKEGTMRVRLINQGPDKELGMEIIQFYLGSQVGGIISPATFDEPCPFMDKYKELKNSDDEEDQQLAKQLVPRRRYIIGGTLYKDEKGREVDTENVCKPILIPGSVYQDIIDLYLDEDDWGDMSDPEDGYDIKITRSGKGRMDTTYSVNPCPKTGKKLDPKYVKEMDLEANIRSLVKPYDELEKLLNNYLHGGIQQETGSDIEEAFSEKKKKKKNKDKKKSRDI</sequence>
<keyword evidence="1" id="KW-0235">DNA replication</keyword>
<proteinExistence type="predicted"/>
<accession>A0A8S5NAY0</accession>
<dbReference type="Gene3D" id="3.90.198.10">
    <property type="entry name" value="Replication Fork Single-Stranded Dna Binding Protein"/>
    <property type="match status" value="1"/>
</dbReference>
<dbReference type="GO" id="GO:0006281">
    <property type="term" value="P:DNA repair"/>
    <property type="evidence" value="ECO:0007669"/>
    <property type="project" value="UniProtKB-KW"/>
</dbReference>
<evidence type="ECO:0000256" key="3">
    <source>
        <dbReference type="ARBA" id="ARBA00022763"/>
    </source>
</evidence>
<dbReference type="GO" id="GO:0006260">
    <property type="term" value="P:DNA replication"/>
    <property type="evidence" value="ECO:0007669"/>
    <property type="project" value="UniProtKB-KW"/>
</dbReference>
<keyword evidence="2" id="KW-0479">Metal-binding</keyword>
<feature type="region of interest" description="Disordered" evidence="7">
    <location>
        <begin position="1"/>
        <end position="21"/>
    </location>
</feature>
<keyword evidence="5" id="KW-0238">DNA-binding</keyword>
<evidence type="ECO:0000256" key="5">
    <source>
        <dbReference type="ARBA" id="ARBA00023125"/>
    </source>
</evidence>
<protein>
    <submittedName>
        <fullName evidence="8">SsDNA-binding protein</fullName>
    </submittedName>
</protein>
<reference evidence="8" key="1">
    <citation type="journal article" date="2021" name="Proc. Natl. Acad. Sci. U.S.A.">
        <title>A Catalog of Tens of Thousands of Viruses from Human Metagenomes Reveals Hidden Associations with Chronic Diseases.</title>
        <authorList>
            <person name="Tisza M.J."/>
            <person name="Buck C.B."/>
        </authorList>
    </citation>
    <scope>NUCLEOTIDE SEQUENCE</scope>
    <source>
        <strain evidence="8">Ctx322</strain>
    </source>
</reference>
<dbReference type="InterPro" id="IPR044947">
    <property type="entry name" value="Phage_T4_Gp32_ssDNA-bd_sf"/>
</dbReference>
<keyword evidence="3" id="KW-0227">DNA damage</keyword>